<dbReference type="InterPro" id="IPR027823">
    <property type="entry name" value="DUF4468"/>
</dbReference>
<accession>A0A939JEB3</accession>
<feature type="chain" id="PRO_5037658385" evidence="2">
    <location>
        <begin position="19"/>
        <end position="200"/>
    </location>
</feature>
<name>A0A939JEB3_9BACT</name>
<proteinExistence type="predicted"/>
<sequence length="200" mass="21395">MKTLFLSLCLMGGGLVQAQQVATPSALAAASTSKQVTKEGVVQVPGVSRAALQDRAKAWFADRFIDAGNPLMLTNTDNGSLIGKGSTRVKWGPADMSRSHRVWFMLTLEAQDGRYRYRLHDLPNQRDTTTTQVAVVEPQEAPAPATAAPAARPPVASAARKGKAQPAKPVKPYDAAVQEQLAEIVKSLTDALTTTTAQDW</sequence>
<evidence type="ECO:0000313" key="4">
    <source>
        <dbReference type="EMBL" id="MBO0359202.1"/>
    </source>
</evidence>
<dbReference type="Proteomes" id="UP000664144">
    <property type="component" value="Unassembled WGS sequence"/>
</dbReference>
<keyword evidence="2" id="KW-0732">Signal</keyword>
<dbReference type="Pfam" id="PF14730">
    <property type="entry name" value="DUF4468"/>
    <property type="match status" value="1"/>
</dbReference>
<protein>
    <submittedName>
        <fullName evidence="4">DUF4468 domain-containing protein</fullName>
    </submittedName>
</protein>
<evidence type="ECO:0000259" key="3">
    <source>
        <dbReference type="Pfam" id="PF14730"/>
    </source>
</evidence>
<feature type="compositionally biased region" description="Low complexity" evidence="1">
    <location>
        <begin position="140"/>
        <end position="159"/>
    </location>
</feature>
<organism evidence="4 5">
    <name type="scientific">Hymenobacter telluris</name>
    <dbReference type="NCBI Taxonomy" id="2816474"/>
    <lineage>
        <taxon>Bacteria</taxon>
        <taxon>Pseudomonadati</taxon>
        <taxon>Bacteroidota</taxon>
        <taxon>Cytophagia</taxon>
        <taxon>Cytophagales</taxon>
        <taxon>Hymenobacteraceae</taxon>
        <taxon>Hymenobacter</taxon>
    </lineage>
</organism>
<dbReference type="EMBL" id="JAFLQZ010000009">
    <property type="protein sequence ID" value="MBO0359202.1"/>
    <property type="molecule type" value="Genomic_DNA"/>
</dbReference>
<feature type="domain" description="DUF4468" evidence="3">
    <location>
        <begin position="41"/>
        <end position="122"/>
    </location>
</feature>
<gene>
    <name evidence="4" type="ORF">J0X19_14670</name>
</gene>
<feature type="region of interest" description="Disordered" evidence="1">
    <location>
        <begin position="140"/>
        <end position="171"/>
    </location>
</feature>
<evidence type="ECO:0000256" key="1">
    <source>
        <dbReference type="SAM" id="MobiDB-lite"/>
    </source>
</evidence>
<feature type="signal peptide" evidence="2">
    <location>
        <begin position="1"/>
        <end position="18"/>
    </location>
</feature>
<dbReference type="AlphaFoldDB" id="A0A939JEB3"/>
<evidence type="ECO:0000313" key="5">
    <source>
        <dbReference type="Proteomes" id="UP000664144"/>
    </source>
</evidence>
<dbReference type="RefSeq" id="WP_206985122.1">
    <property type="nucleotide sequence ID" value="NZ_JAFLQZ010000009.1"/>
</dbReference>
<reference evidence="4" key="1">
    <citation type="submission" date="2021-03" db="EMBL/GenBank/DDBJ databases">
        <authorList>
            <person name="Kim M.K."/>
        </authorList>
    </citation>
    <scope>NUCLEOTIDE SEQUENCE</scope>
    <source>
        <strain evidence="4">BT186</strain>
    </source>
</reference>
<keyword evidence="5" id="KW-1185">Reference proteome</keyword>
<comment type="caution">
    <text evidence="4">The sequence shown here is derived from an EMBL/GenBank/DDBJ whole genome shotgun (WGS) entry which is preliminary data.</text>
</comment>
<evidence type="ECO:0000256" key="2">
    <source>
        <dbReference type="SAM" id="SignalP"/>
    </source>
</evidence>
<dbReference type="Gene3D" id="3.30.530.80">
    <property type="match status" value="1"/>
</dbReference>